<dbReference type="AlphaFoldDB" id="A0A8J4V6B2"/>
<feature type="domain" description="POT1A/B-like OB fold" evidence="1">
    <location>
        <begin position="347"/>
        <end position="492"/>
    </location>
</feature>
<protein>
    <recommendedName>
        <fullName evidence="1">POT1A/B-like OB fold domain-containing protein</fullName>
    </recommendedName>
</protein>
<dbReference type="GO" id="GO:0010521">
    <property type="term" value="F:telomerase inhibitor activity"/>
    <property type="evidence" value="ECO:0007669"/>
    <property type="project" value="TreeGrafter"/>
</dbReference>
<dbReference type="InterPro" id="IPR028389">
    <property type="entry name" value="POT1"/>
</dbReference>
<keyword evidence="3" id="KW-1185">Reference proteome</keyword>
<dbReference type="EMBL" id="AJWJ01000090">
    <property type="protein sequence ID" value="KAF2075662.1"/>
    <property type="molecule type" value="Genomic_DNA"/>
</dbReference>
<dbReference type="Gene3D" id="2.40.50.140">
    <property type="entry name" value="Nucleic acid-binding proteins"/>
    <property type="match status" value="2"/>
</dbReference>
<evidence type="ECO:0000313" key="3">
    <source>
        <dbReference type="Proteomes" id="UP000695562"/>
    </source>
</evidence>
<gene>
    <name evidence="2" type="ORF">CYY_003035</name>
</gene>
<dbReference type="Pfam" id="PF25507">
    <property type="entry name" value="OB_POT1A"/>
    <property type="match status" value="1"/>
</dbReference>
<comment type="caution">
    <text evidence="2">The sequence shown here is derived from an EMBL/GenBank/DDBJ whole genome shotgun (WGS) entry which is preliminary data.</text>
</comment>
<reference evidence="2" key="1">
    <citation type="submission" date="2020-01" db="EMBL/GenBank/DDBJ databases">
        <title>Development of genomics and gene disruption for Polysphondylium violaceum indicates a role for the polyketide synthase stlB in stalk morphogenesis.</title>
        <authorList>
            <person name="Narita B."/>
            <person name="Kawabe Y."/>
            <person name="Kin K."/>
            <person name="Saito T."/>
            <person name="Gibbs R."/>
            <person name="Kuspa A."/>
            <person name="Muzny D."/>
            <person name="Queller D."/>
            <person name="Richards S."/>
            <person name="Strassman J."/>
            <person name="Sucgang R."/>
            <person name="Worley K."/>
            <person name="Schaap P."/>
        </authorList>
    </citation>
    <scope>NUCLEOTIDE SEQUENCE</scope>
    <source>
        <strain evidence="2">QSvi11</strain>
    </source>
</reference>
<dbReference type="GO" id="GO:0032210">
    <property type="term" value="P:regulation of telomere maintenance via telomerase"/>
    <property type="evidence" value="ECO:0007669"/>
    <property type="project" value="TreeGrafter"/>
</dbReference>
<accession>A0A8J4V6B2</accession>
<organism evidence="2 3">
    <name type="scientific">Polysphondylium violaceum</name>
    <dbReference type="NCBI Taxonomy" id="133409"/>
    <lineage>
        <taxon>Eukaryota</taxon>
        <taxon>Amoebozoa</taxon>
        <taxon>Evosea</taxon>
        <taxon>Eumycetozoa</taxon>
        <taxon>Dictyostelia</taxon>
        <taxon>Dictyosteliales</taxon>
        <taxon>Dictyosteliaceae</taxon>
        <taxon>Polysphondylium</taxon>
    </lineage>
</organism>
<dbReference type="SUPFAM" id="SSF50249">
    <property type="entry name" value="Nucleic acid-binding proteins"/>
    <property type="match status" value="1"/>
</dbReference>
<dbReference type="PANTHER" id="PTHR14513">
    <property type="entry name" value="PROTECTION OF TELOMERES 1"/>
    <property type="match status" value="1"/>
</dbReference>
<dbReference type="Proteomes" id="UP000695562">
    <property type="component" value="Unassembled WGS sequence"/>
</dbReference>
<name>A0A8J4V6B2_9MYCE</name>
<dbReference type="GO" id="GO:0098505">
    <property type="term" value="F:G-rich strand telomeric DNA binding"/>
    <property type="evidence" value="ECO:0007669"/>
    <property type="project" value="TreeGrafter"/>
</dbReference>
<dbReference type="InterPro" id="IPR012340">
    <property type="entry name" value="NA-bd_OB-fold"/>
</dbReference>
<proteinExistence type="predicted"/>
<evidence type="ECO:0000259" key="1">
    <source>
        <dbReference type="Pfam" id="PF25507"/>
    </source>
</evidence>
<sequence>MSKLTDYKYRKLADLDTSILNDFYCFCINKSDVRKKSSGTFIAMLVADGPSKEKSAIKITLFFESSDFIEAIQFGTILRFQNMKTSHKEGGIMGIGELERGKYNFHCLVINQETGERLSKTPNYSWTKKDAEIVEEMKALWTEGGVKEFWSTPSNNNPRIGATPDPNRPIPIKTTFVKIGDINKSMNFVSILVRLLDKSSNVGPTGKRATLKLWDGTGEGYTHGFDGTTSSSTLGSFIYANTWDQDLINLFDEMNIDAWFAATGVKVNSFREVLELKFFKTTKVIPLSDEDPLVLSALRNYKIRVEGDATNPFTDKSNNNNNNINNNSTITKDDEQVVESWELPDNRLTETAYPHIPTIKIIDILNSDKVPMKFKIAVRLVNHIPSVIQQFTRIRCRSCKHISTHITSNFTFCLNCQSDETEYVFYFKTILRDQTGQIPVIFYEHTNAFFNLIPDDLFRNKEKLAHIENKIKLLKKPDMLFECCIMSYYQADKERTPENVLYQIFDTKLIV</sequence>
<dbReference type="InterPro" id="IPR057620">
    <property type="entry name" value="POT1A/B-like_OB"/>
</dbReference>
<dbReference type="PANTHER" id="PTHR14513:SF0">
    <property type="entry name" value="PROTECTION OF TELOMERES PROTEIN 1"/>
    <property type="match status" value="1"/>
</dbReference>
<dbReference type="GO" id="GO:0000783">
    <property type="term" value="C:nuclear telomere cap complex"/>
    <property type="evidence" value="ECO:0007669"/>
    <property type="project" value="TreeGrafter"/>
</dbReference>
<evidence type="ECO:0000313" key="2">
    <source>
        <dbReference type="EMBL" id="KAF2075662.1"/>
    </source>
</evidence>
<dbReference type="GO" id="GO:0016233">
    <property type="term" value="P:telomere capping"/>
    <property type="evidence" value="ECO:0007669"/>
    <property type="project" value="TreeGrafter"/>
</dbReference>
<dbReference type="OrthoDB" id="2186770at2759"/>